<dbReference type="InterPro" id="IPR013785">
    <property type="entry name" value="Aldolase_TIM"/>
</dbReference>
<organism evidence="2 3">
    <name type="scientific">Mycobacterium kiyosense</name>
    <dbReference type="NCBI Taxonomy" id="2871094"/>
    <lineage>
        <taxon>Bacteria</taxon>
        <taxon>Bacillati</taxon>
        <taxon>Actinomycetota</taxon>
        <taxon>Actinomycetes</taxon>
        <taxon>Mycobacteriales</taxon>
        <taxon>Mycobacteriaceae</taxon>
        <taxon>Mycobacterium</taxon>
    </lineage>
</organism>
<dbReference type="Pfam" id="PF00682">
    <property type="entry name" value="HMGL-like"/>
    <property type="match status" value="1"/>
</dbReference>
<accession>A0AA37Q3F5</accession>
<dbReference type="Gene3D" id="3.20.20.70">
    <property type="entry name" value="Aldolase class I"/>
    <property type="match status" value="1"/>
</dbReference>
<proteinExistence type="predicted"/>
<gene>
    <name evidence="2" type="ORF">SRL2020028_46780</name>
</gene>
<name>A0AA37Q3F5_9MYCO</name>
<evidence type="ECO:0000259" key="1">
    <source>
        <dbReference type="PROSITE" id="PS50991"/>
    </source>
</evidence>
<dbReference type="PROSITE" id="PS50991">
    <property type="entry name" value="PYR_CT"/>
    <property type="match status" value="1"/>
</dbReference>
<sequence length="82" mass="9302">MYITDSGGRLTMRDVRDRVRAYRDLLDLSTQIGVHAHENLSLSVAESVVAVEEGASSRRRVPVRAWRRRGQHAADWSVARKT</sequence>
<dbReference type="InterPro" id="IPR000891">
    <property type="entry name" value="PYR_CT"/>
</dbReference>
<dbReference type="Proteomes" id="UP001165663">
    <property type="component" value="Unassembled WGS sequence"/>
</dbReference>
<dbReference type="AlphaFoldDB" id="A0AA37Q3F5"/>
<dbReference type="EMBL" id="BRXE01000084">
    <property type="protein sequence ID" value="GLB85422.1"/>
    <property type="molecule type" value="Genomic_DNA"/>
</dbReference>
<reference evidence="2" key="1">
    <citation type="submission" date="2022-07" db="EMBL/GenBank/DDBJ databases">
        <title>Mycobacterium kiyosense sp. nov., scotochromogenic slow-glowing species isolated from respiratory specimens.</title>
        <authorList>
            <person name="Fukano H."/>
            <person name="Kazumi Y."/>
            <person name="Sakagami N."/>
            <person name="Ato M."/>
            <person name="Mitarai S."/>
            <person name="Hoshino Y."/>
        </authorList>
    </citation>
    <scope>NUCLEOTIDE SEQUENCE</scope>
    <source>
        <strain evidence="2">SRL2020-028</strain>
    </source>
</reference>
<comment type="caution">
    <text evidence="2">The sequence shown here is derived from an EMBL/GenBank/DDBJ whole genome shotgun (WGS) entry which is preliminary data.</text>
</comment>
<dbReference type="GO" id="GO:0003824">
    <property type="term" value="F:catalytic activity"/>
    <property type="evidence" value="ECO:0007669"/>
    <property type="project" value="InterPro"/>
</dbReference>
<evidence type="ECO:0000313" key="2">
    <source>
        <dbReference type="EMBL" id="GLB85422.1"/>
    </source>
</evidence>
<dbReference type="SUPFAM" id="SSF51569">
    <property type="entry name" value="Aldolase"/>
    <property type="match status" value="1"/>
</dbReference>
<feature type="domain" description="Pyruvate carboxyltransferase" evidence="1">
    <location>
        <begin position="1"/>
        <end position="82"/>
    </location>
</feature>
<evidence type="ECO:0000313" key="3">
    <source>
        <dbReference type="Proteomes" id="UP001165663"/>
    </source>
</evidence>
<protein>
    <recommendedName>
        <fullName evidence="1">Pyruvate carboxyltransferase domain-containing protein</fullName>
    </recommendedName>
</protein>